<sequence length="652" mass="69547">MNQQQQYLESQQSQMSAGQSYPSSTAAGSISQYSSYQHQQPPVLQPGPGNYAPAPTHYTGYSYPTGITSPQGPGHPVSSSMGPQMNSGLLPLPTMAAGGPTQHTYVGAPSGPPQGYQQQNADTSGQVAPSGMKPRVTATLWEDEGCMCFQVEAKGVCVARRDDNHMINGTKLLNVAGMTRGRRDGILKSEKTRHVVKIGPMHLKGVWIPFDRALDFANKEKITESLYPLFVHNIGALLYHPTNQSRTNAVMAAADRRRLDTTKQQGATGPPGSQTPSLHHHHSMNSAVGSTQPHSIAPHPGAGRPGLDRAHTFPTPPTSASSTTIGLNNQGTSYDWGNQSIAGGVQGAQPLMMENHPHSTPATPATTPPGASMPSLQPYQSHQSYDSSRPMYSAATGQQTQYVTQQSLPRGAPLPSSYGKQDMGPPATRAPGSRTGSEHGDSKADVYVQTQGNDQVGHGTGEEAEHDNDPDYPHDNNTAYTTHRGSFPSYNSGSSIGALHGDHAQNSDINGSPSQQNGSGRGTPRTSNGAQSWTTGYQTPPRAPPSSNLYSTMSDARGTLPNGNTPADHYSAPLHPYAPTQSNGVTSTKRMREDDDYNSRPASRSEDLDSLKRRKLGTESSRPGSMVTGTYEGDVKPRNRPHAIATPRARVR</sequence>
<keyword evidence="10" id="KW-1185">Reference proteome</keyword>
<feature type="compositionally biased region" description="Polar residues" evidence="7">
    <location>
        <begin position="65"/>
        <end position="87"/>
    </location>
</feature>
<evidence type="ECO:0000256" key="6">
    <source>
        <dbReference type="ARBA" id="ARBA00023321"/>
    </source>
</evidence>
<feature type="compositionally biased region" description="Polar residues" evidence="7">
    <location>
        <begin position="284"/>
        <end position="294"/>
    </location>
</feature>
<evidence type="ECO:0000256" key="5">
    <source>
        <dbReference type="ARBA" id="ARBA00023163"/>
    </source>
</evidence>
<dbReference type="PROSITE" id="PS51299">
    <property type="entry name" value="HTH_APSES"/>
    <property type="match status" value="1"/>
</dbReference>
<feature type="region of interest" description="Disordered" evidence="7">
    <location>
        <begin position="350"/>
        <end position="652"/>
    </location>
</feature>
<comment type="similarity">
    <text evidence="1">Belongs to the EFG1/PHD1/stuA family.</text>
</comment>
<evidence type="ECO:0000256" key="2">
    <source>
        <dbReference type="ARBA" id="ARBA00022969"/>
    </source>
</evidence>
<dbReference type="InterPro" id="IPR029790">
    <property type="entry name" value="EFG1/Phd1/StuA"/>
</dbReference>
<dbReference type="GO" id="GO:0045944">
    <property type="term" value="P:positive regulation of transcription by RNA polymerase II"/>
    <property type="evidence" value="ECO:0007669"/>
    <property type="project" value="TreeGrafter"/>
</dbReference>
<evidence type="ECO:0000313" key="9">
    <source>
        <dbReference type="EMBL" id="KAK0515403.1"/>
    </source>
</evidence>
<dbReference type="InterPro" id="IPR036887">
    <property type="entry name" value="HTH_APSES_sf"/>
</dbReference>
<keyword evidence="6" id="KW-0183">Conidiation</keyword>
<dbReference type="GO" id="GO:0005634">
    <property type="term" value="C:nucleus"/>
    <property type="evidence" value="ECO:0007669"/>
    <property type="project" value="TreeGrafter"/>
</dbReference>
<feature type="compositionally biased region" description="Low complexity" evidence="7">
    <location>
        <begin position="1"/>
        <end position="16"/>
    </location>
</feature>
<feature type="compositionally biased region" description="Polar residues" evidence="7">
    <location>
        <begin position="17"/>
        <end position="28"/>
    </location>
</feature>
<keyword evidence="2" id="KW-0749">Sporulation</keyword>
<dbReference type="PANTHER" id="PTHR47792">
    <property type="entry name" value="PROTEIN SOK2-RELATED"/>
    <property type="match status" value="1"/>
</dbReference>
<feature type="region of interest" description="Disordered" evidence="7">
    <location>
        <begin position="257"/>
        <end position="331"/>
    </location>
</feature>
<dbReference type="Pfam" id="PF04383">
    <property type="entry name" value="KilA-N"/>
    <property type="match status" value="1"/>
</dbReference>
<dbReference type="InterPro" id="IPR018004">
    <property type="entry name" value="KilA/APSES_HTH"/>
</dbReference>
<dbReference type="GO" id="GO:0043565">
    <property type="term" value="F:sequence-specific DNA binding"/>
    <property type="evidence" value="ECO:0007669"/>
    <property type="project" value="TreeGrafter"/>
</dbReference>
<feature type="compositionally biased region" description="Basic and acidic residues" evidence="7">
    <location>
        <begin position="460"/>
        <end position="474"/>
    </location>
</feature>
<dbReference type="EMBL" id="JAFEKC020000004">
    <property type="protein sequence ID" value="KAK0515403.1"/>
    <property type="molecule type" value="Genomic_DNA"/>
</dbReference>
<evidence type="ECO:0000256" key="7">
    <source>
        <dbReference type="SAM" id="MobiDB-lite"/>
    </source>
</evidence>
<evidence type="ECO:0000256" key="3">
    <source>
        <dbReference type="ARBA" id="ARBA00023015"/>
    </source>
</evidence>
<keyword evidence="4" id="KW-0238">DNA-binding</keyword>
<dbReference type="GO" id="GO:0030435">
    <property type="term" value="P:sporulation resulting in formation of a cellular spore"/>
    <property type="evidence" value="ECO:0007669"/>
    <property type="project" value="UniProtKB-KW"/>
</dbReference>
<organism evidence="9 10">
    <name type="scientific">Cladonia borealis</name>
    <dbReference type="NCBI Taxonomy" id="184061"/>
    <lineage>
        <taxon>Eukaryota</taxon>
        <taxon>Fungi</taxon>
        <taxon>Dikarya</taxon>
        <taxon>Ascomycota</taxon>
        <taxon>Pezizomycotina</taxon>
        <taxon>Lecanoromycetes</taxon>
        <taxon>OSLEUM clade</taxon>
        <taxon>Lecanoromycetidae</taxon>
        <taxon>Lecanorales</taxon>
        <taxon>Lecanorineae</taxon>
        <taxon>Cladoniaceae</taxon>
        <taxon>Cladonia</taxon>
    </lineage>
</organism>
<reference evidence="9" key="1">
    <citation type="submission" date="2023-03" db="EMBL/GenBank/DDBJ databases">
        <title>Complete genome of Cladonia borealis.</title>
        <authorList>
            <person name="Park H."/>
        </authorList>
    </citation>
    <scope>NUCLEOTIDE SEQUENCE</scope>
    <source>
        <strain evidence="9">ANT050790</strain>
    </source>
</reference>
<dbReference type="GO" id="GO:0003700">
    <property type="term" value="F:DNA-binding transcription factor activity"/>
    <property type="evidence" value="ECO:0007669"/>
    <property type="project" value="TreeGrafter"/>
</dbReference>
<evidence type="ECO:0000259" key="8">
    <source>
        <dbReference type="PROSITE" id="PS51299"/>
    </source>
</evidence>
<dbReference type="SMART" id="SM01252">
    <property type="entry name" value="KilA-N"/>
    <property type="match status" value="1"/>
</dbReference>
<feature type="compositionally biased region" description="Polar residues" evidence="7">
    <location>
        <begin position="115"/>
        <end position="127"/>
    </location>
</feature>
<dbReference type="AlphaFoldDB" id="A0AA39R5T0"/>
<feature type="compositionally biased region" description="Low complexity" evidence="7">
    <location>
        <begin position="29"/>
        <end position="40"/>
    </location>
</feature>
<dbReference type="InterPro" id="IPR003163">
    <property type="entry name" value="Tscrpt_reg_HTH_APSES-type"/>
</dbReference>
<evidence type="ECO:0000313" key="10">
    <source>
        <dbReference type="Proteomes" id="UP001166286"/>
    </source>
</evidence>
<feature type="compositionally biased region" description="Polar residues" evidence="7">
    <location>
        <begin position="262"/>
        <end position="277"/>
    </location>
</feature>
<feature type="compositionally biased region" description="Polar residues" evidence="7">
    <location>
        <begin position="478"/>
        <end position="495"/>
    </location>
</feature>
<dbReference type="FunFam" id="3.10.260.10:FF:000003">
    <property type="entry name" value="Ascospore maturation 1 protein"/>
    <property type="match status" value="1"/>
</dbReference>
<gene>
    <name evidence="9" type="ORF">JMJ35_002782</name>
</gene>
<feature type="compositionally biased region" description="Polar residues" evidence="7">
    <location>
        <begin position="506"/>
        <end position="538"/>
    </location>
</feature>
<dbReference type="Proteomes" id="UP001166286">
    <property type="component" value="Unassembled WGS sequence"/>
</dbReference>
<comment type="caution">
    <text evidence="9">The sequence shown here is derived from an EMBL/GenBank/DDBJ whole genome shotgun (WGS) entry which is preliminary data.</text>
</comment>
<protein>
    <recommendedName>
        <fullName evidence="8">HTH APSES-type domain-containing protein</fullName>
    </recommendedName>
</protein>
<dbReference type="PANTHER" id="PTHR47792:SF1">
    <property type="entry name" value="PROTEIN SOK2-RELATED"/>
    <property type="match status" value="1"/>
</dbReference>
<keyword evidence="5" id="KW-0804">Transcription</keyword>
<feature type="domain" description="HTH APSES-type" evidence="8">
    <location>
        <begin position="135"/>
        <end position="241"/>
    </location>
</feature>
<feature type="compositionally biased region" description="Polar residues" evidence="7">
    <location>
        <begin position="395"/>
        <end position="408"/>
    </location>
</feature>
<keyword evidence="3" id="KW-0805">Transcription regulation</keyword>
<feature type="compositionally biased region" description="Low complexity" evidence="7">
    <location>
        <begin position="360"/>
        <end position="369"/>
    </location>
</feature>
<feature type="region of interest" description="Disordered" evidence="7">
    <location>
        <begin position="1"/>
        <end position="131"/>
    </location>
</feature>
<accession>A0AA39R5T0</accession>
<dbReference type="Gene3D" id="3.10.260.10">
    <property type="entry name" value="Transcription regulator HTH, APSES-type DNA-binding domain"/>
    <property type="match status" value="1"/>
</dbReference>
<dbReference type="SUPFAM" id="SSF54616">
    <property type="entry name" value="DNA-binding domain of Mlu1-box binding protein MBP1"/>
    <property type="match status" value="1"/>
</dbReference>
<feature type="compositionally biased region" description="Polar residues" evidence="7">
    <location>
        <begin position="545"/>
        <end position="554"/>
    </location>
</feature>
<feature type="compositionally biased region" description="Polar residues" evidence="7">
    <location>
        <begin position="374"/>
        <end position="387"/>
    </location>
</feature>
<feature type="compositionally biased region" description="Polar residues" evidence="7">
    <location>
        <begin position="579"/>
        <end position="588"/>
    </location>
</feature>
<dbReference type="GO" id="GO:0048315">
    <property type="term" value="P:conidium formation"/>
    <property type="evidence" value="ECO:0007669"/>
    <property type="project" value="UniProtKB-KW"/>
</dbReference>
<proteinExistence type="inferred from homology"/>
<evidence type="ECO:0000256" key="4">
    <source>
        <dbReference type="ARBA" id="ARBA00023125"/>
    </source>
</evidence>
<name>A0AA39R5T0_9LECA</name>
<evidence type="ECO:0000256" key="1">
    <source>
        <dbReference type="ARBA" id="ARBA00007247"/>
    </source>
</evidence>